<dbReference type="EMBL" id="HE858529">
    <property type="protein sequence ID" value="CCI62619.1"/>
    <property type="molecule type" value="Genomic_DNA"/>
</dbReference>
<organism evidence="1 2">
    <name type="scientific">Streptococcus dysgalactiae subsp. equisimilis AC-2713</name>
    <dbReference type="NCBI Taxonomy" id="759913"/>
    <lineage>
        <taxon>Bacteria</taxon>
        <taxon>Bacillati</taxon>
        <taxon>Bacillota</taxon>
        <taxon>Bacilli</taxon>
        <taxon>Lactobacillales</taxon>
        <taxon>Streptococcaceae</taxon>
        <taxon>Streptococcus</taxon>
    </lineage>
</organism>
<sequence length="45" mass="5181">MVFVSYLLWLLANTTDKESNHIVSNRPFVGTQKETIISFSFGFEL</sequence>
<gene>
    <name evidence="1" type="ORF">SDSE_1122</name>
</gene>
<proteinExistence type="predicted"/>
<dbReference type="AlphaFoldDB" id="A0AB33R7A5"/>
<evidence type="ECO:0000313" key="1">
    <source>
        <dbReference type="EMBL" id="CCI62619.1"/>
    </source>
</evidence>
<name>A0AB33R7A5_STREQ</name>
<reference evidence="1 2" key="1">
    <citation type="submission" date="2012-05" db="EMBL/GenBank/DDBJ databases">
        <title>Complete genome sequence of a Streptococcus dysgalactiae subsp. equisimilis strain possessing Lancefield's group A antigen.</title>
        <authorList>
            <person name="Luetticken R."/>
            <person name="Bruellhoff K."/>
            <person name="Van der Linden M."/>
            <person name="Peltroche-Llacsahuanga H."/>
            <person name="Blom J."/>
            <person name="Weber-Lehmann J."/>
            <person name="Ferretti J.J."/>
            <person name="McShan W.M."/>
        </authorList>
    </citation>
    <scope>NUCLEOTIDE SEQUENCE [LARGE SCALE GENOMIC DNA]</scope>
    <source>
        <strain evidence="1 2">AC-2713</strain>
    </source>
</reference>
<accession>A0AB33R7A5</accession>
<dbReference type="KEGG" id="sdc:SDSE_1122"/>
<protein>
    <submittedName>
        <fullName evidence="1">Uncharacterized protein</fullName>
    </submittedName>
</protein>
<dbReference type="Proteomes" id="UP000009215">
    <property type="component" value="Chromosome"/>
</dbReference>
<evidence type="ECO:0000313" key="2">
    <source>
        <dbReference type="Proteomes" id="UP000009215"/>
    </source>
</evidence>